<dbReference type="GO" id="GO:0016787">
    <property type="term" value="F:hydrolase activity"/>
    <property type="evidence" value="ECO:0007669"/>
    <property type="project" value="UniProtKB-KW"/>
</dbReference>
<dbReference type="OrthoDB" id="27092at2"/>
<gene>
    <name evidence="2" type="ORF">BV510_10385</name>
    <name evidence="3" type="ORF">CRI78_27500</name>
</gene>
<keyword evidence="3" id="KW-0378">Hydrolase</keyword>
<reference evidence="3 5" key="2">
    <citation type="submission" date="2017-10" db="EMBL/GenBank/DDBJ databases">
        <title>The new phylogeny of genus Mycobacterium.</title>
        <authorList>
            <person name="Tortoli E."/>
            <person name="Trovato A."/>
            <person name="Cirillo D.M."/>
        </authorList>
    </citation>
    <scope>NUCLEOTIDE SEQUENCE [LARGE SCALE GENOMIC DNA]</scope>
    <source>
        <strain evidence="3 5">IP141170001</strain>
    </source>
</reference>
<dbReference type="InterPro" id="IPR000073">
    <property type="entry name" value="AB_hydrolase_1"/>
</dbReference>
<evidence type="ECO:0000313" key="4">
    <source>
        <dbReference type="Proteomes" id="UP000191039"/>
    </source>
</evidence>
<protein>
    <submittedName>
        <fullName evidence="3">Alpha/beta hydrolase</fullName>
    </submittedName>
</protein>
<accession>A0A1Q4HFA1</accession>
<dbReference type="STRING" id="1801.BRW64_12360"/>
<dbReference type="SUPFAM" id="SSF53474">
    <property type="entry name" value="alpha/beta-Hydrolases"/>
    <property type="match status" value="1"/>
</dbReference>
<dbReference type="InterPro" id="IPR029058">
    <property type="entry name" value="AB_hydrolase_fold"/>
</dbReference>
<comment type="caution">
    <text evidence="3">The sequence shown here is derived from an EMBL/GenBank/DDBJ whole genome shotgun (WGS) entry which is preliminary data.</text>
</comment>
<reference evidence="2 4" key="1">
    <citation type="submission" date="2016-09" db="EMBL/GenBank/DDBJ databases">
        <title>genome sequences of unsequenced Mycobacteria.</title>
        <authorList>
            <person name="Greninger A.L."/>
            <person name="Jerome K.R."/>
            <person name="Mcnair B."/>
            <person name="Wallis C."/>
            <person name="Fang F."/>
        </authorList>
    </citation>
    <scope>NUCLEOTIDE SEQUENCE [LARGE SCALE GENOMIC DNA]</scope>
    <source>
        <strain evidence="2 4">BM1</strain>
    </source>
</reference>
<dbReference type="GO" id="GO:0016020">
    <property type="term" value="C:membrane"/>
    <property type="evidence" value="ECO:0007669"/>
    <property type="project" value="TreeGrafter"/>
</dbReference>
<dbReference type="PANTHER" id="PTHR43798">
    <property type="entry name" value="MONOACYLGLYCEROL LIPASE"/>
    <property type="match status" value="1"/>
</dbReference>
<sequence length="289" mass="31101">MTQRAPIHRGFGDGRGQPGAGGEAILMLHPFLCSQNVWRTVADQLSDTGRFEVLAPTMVGHHGGARAGTWLLDTATLVDDVERRMDQIGWDTAHIVGNSLGGWVAFELERRGRARTLTAIAPAGGWGRHSPTKYETVLKFLLGAPALIAARLIGPRILDLPFGTRIATLPVSGPADGPSRADLVALVEDATHCTAYVQLLIKTLRLPGLLELAEVGVPTHLVLCEKDRVFPSPRGTKYFIEHLPTDATVTRLPGLGHIPMLEAPGVITELITEFVDRHTDPKRAAPPAG</sequence>
<organism evidence="3 5">
    <name type="scientific">Mycolicibacterium diernhoferi</name>
    <dbReference type="NCBI Taxonomy" id="1801"/>
    <lineage>
        <taxon>Bacteria</taxon>
        <taxon>Bacillati</taxon>
        <taxon>Actinomycetota</taxon>
        <taxon>Actinomycetes</taxon>
        <taxon>Mycobacteriales</taxon>
        <taxon>Mycobacteriaceae</taxon>
        <taxon>Mycolicibacterium</taxon>
    </lineage>
</organism>
<feature type="domain" description="AB hydrolase-1" evidence="1">
    <location>
        <begin position="25"/>
        <end position="266"/>
    </location>
</feature>
<dbReference type="EMBL" id="MIJD01000087">
    <property type="protein sequence ID" value="OPE54418.1"/>
    <property type="molecule type" value="Genomic_DNA"/>
</dbReference>
<dbReference type="AlphaFoldDB" id="A0A1Q4HFA1"/>
<name>A0A1Q4HFA1_9MYCO</name>
<dbReference type="PANTHER" id="PTHR43798:SF33">
    <property type="entry name" value="HYDROLASE, PUTATIVE (AFU_ORTHOLOGUE AFUA_2G14860)-RELATED"/>
    <property type="match status" value="1"/>
</dbReference>
<dbReference type="RefSeq" id="WP_073856508.1">
    <property type="nucleotide sequence ID" value="NZ_BAAATC010000011.1"/>
</dbReference>
<dbReference type="Gene3D" id="3.40.50.1820">
    <property type="entry name" value="alpha/beta hydrolase"/>
    <property type="match status" value="1"/>
</dbReference>
<evidence type="ECO:0000313" key="3">
    <source>
        <dbReference type="EMBL" id="PEG51263.1"/>
    </source>
</evidence>
<dbReference type="Pfam" id="PF12697">
    <property type="entry name" value="Abhydrolase_6"/>
    <property type="match status" value="1"/>
</dbReference>
<dbReference type="InterPro" id="IPR050266">
    <property type="entry name" value="AB_hydrolase_sf"/>
</dbReference>
<dbReference type="PRINTS" id="PR00412">
    <property type="entry name" value="EPOXHYDRLASE"/>
</dbReference>
<evidence type="ECO:0000313" key="5">
    <source>
        <dbReference type="Proteomes" id="UP000220340"/>
    </source>
</evidence>
<dbReference type="InterPro" id="IPR000639">
    <property type="entry name" value="Epox_hydrolase-like"/>
</dbReference>
<keyword evidence="5" id="KW-1185">Reference proteome</keyword>
<dbReference type="EMBL" id="PDCR01000059">
    <property type="protein sequence ID" value="PEG51263.1"/>
    <property type="molecule type" value="Genomic_DNA"/>
</dbReference>
<dbReference type="Proteomes" id="UP000220340">
    <property type="component" value="Unassembled WGS sequence"/>
</dbReference>
<evidence type="ECO:0000313" key="2">
    <source>
        <dbReference type="EMBL" id="OPE54418.1"/>
    </source>
</evidence>
<dbReference type="Proteomes" id="UP000191039">
    <property type="component" value="Unassembled WGS sequence"/>
</dbReference>
<evidence type="ECO:0000259" key="1">
    <source>
        <dbReference type="Pfam" id="PF12697"/>
    </source>
</evidence>
<proteinExistence type="predicted"/>